<evidence type="ECO:0008006" key="7">
    <source>
        <dbReference type="Google" id="ProtNLM"/>
    </source>
</evidence>
<dbReference type="PROSITE" id="PS51272">
    <property type="entry name" value="SLH"/>
    <property type="match status" value="2"/>
</dbReference>
<dbReference type="Proteomes" id="UP000315995">
    <property type="component" value="Chromosome"/>
</dbReference>
<feature type="domain" description="Peptidase M12A" evidence="4">
    <location>
        <begin position="94"/>
        <end position="289"/>
    </location>
</feature>
<dbReference type="InterPro" id="IPR024079">
    <property type="entry name" value="MetalloPept_cat_dom_sf"/>
</dbReference>
<feature type="domain" description="SLH" evidence="3">
    <location>
        <begin position="287"/>
        <end position="347"/>
    </location>
</feature>
<comment type="cofactor">
    <cofactor evidence="1">
        <name>Zn(2+)</name>
        <dbReference type="ChEBI" id="CHEBI:29105"/>
    </cofactor>
    <text evidence="1">Binds 1 zinc ion per subunit.</text>
</comment>
<dbReference type="EMBL" id="CP041186">
    <property type="protein sequence ID" value="QDG49900.1"/>
    <property type="molecule type" value="Genomic_DNA"/>
</dbReference>
<dbReference type="InterPro" id="IPR001119">
    <property type="entry name" value="SLH_dom"/>
</dbReference>
<feature type="binding site" evidence="1">
    <location>
        <position position="184"/>
    </location>
    <ligand>
        <name>Zn(2+)</name>
        <dbReference type="ChEBI" id="CHEBI:29105"/>
        <note>catalytic</note>
    </ligand>
</feature>
<keyword evidence="1" id="KW-0378">Hydrolase</keyword>
<dbReference type="PANTHER" id="PTHR10127">
    <property type="entry name" value="DISCOIDIN, CUB, EGF, LAMININ , AND ZINC METALLOPROTEASE DOMAIN CONTAINING"/>
    <property type="match status" value="1"/>
</dbReference>
<keyword evidence="6" id="KW-1185">Reference proteome</keyword>
<protein>
    <recommendedName>
        <fullName evidence="7">Peptidase M12</fullName>
    </recommendedName>
</protein>
<dbReference type="InterPro" id="IPR006026">
    <property type="entry name" value="Peptidase_Metallo"/>
</dbReference>
<feature type="active site" evidence="1">
    <location>
        <position position="185"/>
    </location>
</feature>
<dbReference type="GO" id="GO:0004222">
    <property type="term" value="F:metalloendopeptidase activity"/>
    <property type="evidence" value="ECO:0007669"/>
    <property type="project" value="UniProtKB-UniRule"/>
</dbReference>
<dbReference type="InterPro" id="IPR001506">
    <property type="entry name" value="Peptidase_M12A"/>
</dbReference>
<accession>A0A4Y6PNR8</accession>
<dbReference type="PROSITE" id="PS51864">
    <property type="entry name" value="ASTACIN"/>
    <property type="match status" value="1"/>
</dbReference>
<dbReference type="GO" id="GO:0008270">
    <property type="term" value="F:zinc ion binding"/>
    <property type="evidence" value="ECO:0007669"/>
    <property type="project" value="UniProtKB-UniRule"/>
</dbReference>
<dbReference type="PROSITE" id="PS51257">
    <property type="entry name" value="PROKAR_LIPOPROTEIN"/>
    <property type="match status" value="1"/>
</dbReference>
<dbReference type="PANTHER" id="PTHR10127:SF850">
    <property type="entry name" value="METALLOENDOPEPTIDASE"/>
    <property type="match status" value="1"/>
</dbReference>
<comment type="caution">
    <text evidence="1">Lacks conserved residue(s) required for the propagation of feature annotation.</text>
</comment>
<evidence type="ECO:0000256" key="2">
    <source>
        <dbReference type="SAM" id="SignalP"/>
    </source>
</evidence>
<keyword evidence="2" id="KW-0732">Signal</keyword>
<feature type="signal peptide" evidence="2">
    <location>
        <begin position="1"/>
        <end position="19"/>
    </location>
</feature>
<sequence length="462" mass="50303">MCCSKTTIALALFSLAVVACGPPQSDQTDAAGQDIRYGVVMKPNAAGEPAVPWRMVAYREVDGLLVAEGDMLLQPSLLQEIDPDEVGPYRIRVQELASRESAAFWPDARVPYTIDPNLTDQARVHDAIAHWEQHTPVDFVERTDEAAYVTFAPRDGVCLATVGRTGSQQHVWLDENCTTGSVIHEIGHTVGLWHEQSRADRDDHVRILWENIPDDKHYAFETYADKGYGGLDIGAYDLGSIMHYDSYAFSENGEPTIVRRSDGSTFSSNRSGLSAGDIAGIEKMYGSFDGTFADDDGNPHEPAIEAIYREGITQGCEGGLRPLYCPSAEVTRGQMAVFLSRALSLPAAGRDYFSDDDGAWFEADANRLAEAGISHGCGNDGFCGNDPITRGQMAAFLDRAFGFPESSRDYFSDDDGEFWEQNANNIAQAGVTLGCGGGRYCGDSPVTRDQMASFLARALDLL</sequence>
<evidence type="ECO:0000313" key="5">
    <source>
        <dbReference type="EMBL" id="QDG49900.1"/>
    </source>
</evidence>
<organism evidence="5 6">
    <name type="scientific">Persicimonas caeni</name>
    <dbReference type="NCBI Taxonomy" id="2292766"/>
    <lineage>
        <taxon>Bacteria</taxon>
        <taxon>Deltaproteobacteria</taxon>
        <taxon>Bradymonadales</taxon>
        <taxon>Bradymonadaceae</taxon>
        <taxon>Persicimonas</taxon>
    </lineage>
</organism>
<dbReference type="SMART" id="SM00235">
    <property type="entry name" value="ZnMc"/>
    <property type="match status" value="1"/>
</dbReference>
<keyword evidence="1" id="KW-0479">Metal-binding</keyword>
<feature type="domain" description="SLH" evidence="3">
    <location>
        <begin position="348"/>
        <end position="411"/>
    </location>
</feature>
<dbReference type="PRINTS" id="PR00480">
    <property type="entry name" value="ASTACIN"/>
</dbReference>
<keyword evidence="1" id="KW-0645">Protease</keyword>
<dbReference type="Pfam" id="PF00395">
    <property type="entry name" value="SLH"/>
    <property type="match status" value="2"/>
</dbReference>
<reference evidence="5 6" key="1">
    <citation type="submission" date="2019-06" db="EMBL/GenBank/DDBJ databases">
        <title>Persicimonas caeni gen. nov., sp. nov., a predatory bacterium isolated from solar saltern.</title>
        <authorList>
            <person name="Wang S."/>
        </authorList>
    </citation>
    <scope>NUCLEOTIDE SEQUENCE [LARGE SCALE GENOMIC DNA]</scope>
    <source>
        <strain evidence="5 6">YN101</strain>
    </source>
</reference>
<name>A0A4Y6PNR8_PERCE</name>
<feature type="binding site" evidence="1">
    <location>
        <position position="194"/>
    </location>
    <ligand>
        <name>Zn(2+)</name>
        <dbReference type="ChEBI" id="CHEBI:29105"/>
        <note>catalytic</note>
    </ligand>
</feature>
<gene>
    <name evidence="5" type="ORF">FIV42_03825</name>
</gene>
<accession>A0A5B8Y0M3</accession>
<keyword evidence="1" id="KW-0482">Metalloprotease</keyword>
<evidence type="ECO:0000259" key="3">
    <source>
        <dbReference type="PROSITE" id="PS51272"/>
    </source>
</evidence>
<proteinExistence type="predicted"/>
<evidence type="ECO:0000313" key="6">
    <source>
        <dbReference type="Proteomes" id="UP000315995"/>
    </source>
</evidence>
<dbReference type="RefSeq" id="WP_141196397.1">
    <property type="nucleotide sequence ID" value="NZ_CP041186.1"/>
</dbReference>
<dbReference type="Pfam" id="PF01400">
    <property type="entry name" value="Astacin"/>
    <property type="match status" value="1"/>
</dbReference>
<evidence type="ECO:0000259" key="4">
    <source>
        <dbReference type="PROSITE" id="PS51864"/>
    </source>
</evidence>
<dbReference type="InterPro" id="IPR034035">
    <property type="entry name" value="Astacin-like_dom"/>
</dbReference>
<dbReference type="AlphaFoldDB" id="A0A4Y6PNR8"/>
<dbReference type="OrthoDB" id="8455098at2"/>
<dbReference type="SUPFAM" id="SSF55486">
    <property type="entry name" value="Metalloproteases ('zincins'), catalytic domain"/>
    <property type="match status" value="1"/>
</dbReference>
<dbReference type="GO" id="GO:0006508">
    <property type="term" value="P:proteolysis"/>
    <property type="evidence" value="ECO:0007669"/>
    <property type="project" value="UniProtKB-KW"/>
</dbReference>
<feature type="binding site" evidence="1">
    <location>
        <position position="188"/>
    </location>
    <ligand>
        <name>Zn(2+)</name>
        <dbReference type="ChEBI" id="CHEBI:29105"/>
        <note>catalytic</note>
    </ligand>
</feature>
<keyword evidence="1" id="KW-0862">Zinc</keyword>
<feature type="chain" id="PRO_5030106138" description="Peptidase M12" evidence="2">
    <location>
        <begin position="20"/>
        <end position="462"/>
    </location>
</feature>
<dbReference type="CDD" id="cd04280">
    <property type="entry name" value="ZnMc_astacin_like"/>
    <property type="match status" value="1"/>
</dbReference>
<evidence type="ECO:0000256" key="1">
    <source>
        <dbReference type="PROSITE-ProRule" id="PRU01211"/>
    </source>
</evidence>
<dbReference type="Gene3D" id="3.40.390.10">
    <property type="entry name" value="Collagenase (Catalytic Domain)"/>
    <property type="match status" value="1"/>
</dbReference>